<dbReference type="Gene3D" id="1.20.5.170">
    <property type="match status" value="1"/>
</dbReference>
<sequence>MDDSSYYSPELSNISFNEDSIEIDENKETEINDSEEYENLVELVKEKQKELSVVLDEIDKIKDEYKKLYNEKETMKEYIGNLIEIHNKTTKK</sequence>
<proteinExistence type="predicted"/>
<dbReference type="InterPro" id="IPR019357">
    <property type="entry name" value="SCOC"/>
</dbReference>
<keyword evidence="3" id="KW-1185">Reference proteome</keyword>
<accession>A0A899FVE0</accession>
<dbReference type="Proteomes" id="UP000663699">
    <property type="component" value="Chromosome 8"/>
</dbReference>
<dbReference type="EMBL" id="CP054539">
    <property type="protein sequence ID" value="QSL65741.1"/>
    <property type="molecule type" value="Genomic_DNA"/>
</dbReference>
<organism evidence="2 3">
    <name type="scientific">Pneumocystis wakefieldiae</name>
    <dbReference type="NCBI Taxonomy" id="38082"/>
    <lineage>
        <taxon>Eukaryota</taxon>
        <taxon>Fungi</taxon>
        <taxon>Dikarya</taxon>
        <taxon>Ascomycota</taxon>
        <taxon>Taphrinomycotina</taxon>
        <taxon>Pneumocystomycetes</taxon>
        <taxon>Pneumocystaceae</taxon>
        <taxon>Pneumocystis</taxon>
    </lineage>
</organism>
<evidence type="ECO:0000313" key="3">
    <source>
        <dbReference type="Proteomes" id="UP000663699"/>
    </source>
</evidence>
<name>A0A899FVE0_9ASCO</name>
<dbReference type="Pfam" id="PF10224">
    <property type="entry name" value="DUF2205"/>
    <property type="match status" value="1"/>
</dbReference>
<evidence type="ECO:0000256" key="1">
    <source>
        <dbReference type="SAM" id="Coils"/>
    </source>
</evidence>
<feature type="coiled-coil region" evidence="1">
    <location>
        <begin position="37"/>
        <end position="78"/>
    </location>
</feature>
<dbReference type="AlphaFoldDB" id="A0A899FVE0"/>
<keyword evidence="1" id="KW-0175">Coiled coil</keyword>
<dbReference type="OrthoDB" id="5395970at2759"/>
<reference evidence="2" key="1">
    <citation type="submission" date="2020-06" db="EMBL/GenBank/DDBJ databases">
        <title>Genomes of multiple members of Pneumocystis genus reveal paths to human pathogen Pneumocystis jirovecii.</title>
        <authorList>
            <person name="Cisse O.H."/>
            <person name="Ma L."/>
            <person name="Dekker J."/>
            <person name="Khil P."/>
            <person name="Jo J."/>
            <person name="Brenchley J."/>
            <person name="Blair R."/>
            <person name="Pahar B."/>
            <person name="Chabe M."/>
            <person name="Van Rompay K.A."/>
            <person name="Keesler R."/>
            <person name="Sukura A."/>
            <person name="Hirsch V."/>
            <person name="Kutty G."/>
            <person name="Liu Y."/>
            <person name="Peng L."/>
            <person name="Chen J."/>
            <person name="Song J."/>
            <person name="Weissenbacher-Lang C."/>
            <person name="Xu J."/>
            <person name="Upham N.S."/>
            <person name="Stajich J.E."/>
            <person name="Cuomo C.A."/>
            <person name="Cushion M.T."/>
            <person name="Kovacs J.A."/>
        </authorList>
    </citation>
    <scope>NUCLEOTIDE SEQUENCE</scope>
    <source>
        <strain evidence="2">2A</strain>
    </source>
</reference>
<evidence type="ECO:0000313" key="2">
    <source>
        <dbReference type="EMBL" id="QSL65741.1"/>
    </source>
</evidence>
<protein>
    <submittedName>
        <fullName evidence="2">Uncharacterized protein</fullName>
    </submittedName>
</protein>
<gene>
    <name evidence="2" type="ORF">MERGE_000019</name>
</gene>